<gene>
    <name evidence="2" type="ORF">GCM10017790_27610</name>
</gene>
<organism evidence="2 3">
    <name type="scientific">Amycolatopsis oliviviridis</name>
    <dbReference type="NCBI Taxonomy" id="1471590"/>
    <lineage>
        <taxon>Bacteria</taxon>
        <taxon>Bacillati</taxon>
        <taxon>Actinomycetota</taxon>
        <taxon>Actinomycetes</taxon>
        <taxon>Pseudonocardiales</taxon>
        <taxon>Pseudonocardiaceae</taxon>
        <taxon>Amycolatopsis</taxon>
    </lineage>
</organism>
<evidence type="ECO:0000313" key="2">
    <source>
        <dbReference type="EMBL" id="GHH14382.1"/>
    </source>
</evidence>
<proteinExistence type="predicted"/>
<protein>
    <submittedName>
        <fullName evidence="2">Uncharacterized protein</fullName>
    </submittedName>
</protein>
<keyword evidence="3" id="KW-1185">Reference proteome</keyword>
<accession>A0ABQ3LF17</accession>
<evidence type="ECO:0000256" key="1">
    <source>
        <dbReference type="SAM" id="MobiDB-lite"/>
    </source>
</evidence>
<sequence length="92" mass="9812">MVDRAIGDPRGGRERPDGDASGAALDDETLGHVEQPVQVVHAGAGHQARITEQLLQNCAVRECEPLHAPSCHIGPVAGVNPANHRDRKEKPK</sequence>
<dbReference type="Proteomes" id="UP000635387">
    <property type="component" value="Unassembled WGS sequence"/>
</dbReference>
<feature type="compositionally biased region" description="Basic and acidic residues" evidence="1">
    <location>
        <begin position="83"/>
        <end position="92"/>
    </location>
</feature>
<evidence type="ECO:0000313" key="3">
    <source>
        <dbReference type="Proteomes" id="UP000635387"/>
    </source>
</evidence>
<reference evidence="3" key="1">
    <citation type="journal article" date="2019" name="Int. J. Syst. Evol. Microbiol.">
        <title>The Global Catalogue of Microorganisms (GCM) 10K type strain sequencing project: providing services to taxonomists for standard genome sequencing and annotation.</title>
        <authorList>
            <consortium name="The Broad Institute Genomics Platform"/>
            <consortium name="The Broad Institute Genome Sequencing Center for Infectious Disease"/>
            <person name="Wu L."/>
            <person name="Ma J."/>
        </authorList>
    </citation>
    <scope>NUCLEOTIDE SEQUENCE [LARGE SCALE GENOMIC DNA]</scope>
    <source>
        <strain evidence="3">CGMCC 4.7683</strain>
    </source>
</reference>
<dbReference type="EMBL" id="BNAY01000003">
    <property type="protein sequence ID" value="GHH14382.1"/>
    <property type="molecule type" value="Genomic_DNA"/>
</dbReference>
<comment type="caution">
    <text evidence="2">The sequence shown here is derived from an EMBL/GenBank/DDBJ whole genome shotgun (WGS) entry which is preliminary data.</text>
</comment>
<feature type="region of interest" description="Disordered" evidence="1">
    <location>
        <begin position="69"/>
        <end position="92"/>
    </location>
</feature>
<feature type="compositionally biased region" description="Basic and acidic residues" evidence="1">
    <location>
        <begin position="1"/>
        <end position="18"/>
    </location>
</feature>
<name>A0ABQ3LF17_9PSEU</name>
<feature type="region of interest" description="Disordered" evidence="1">
    <location>
        <begin position="1"/>
        <end position="30"/>
    </location>
</feature>